<dbReference type="SUPFAM" id="SSF50985">
    <property type="entry name" value="RCC1/BLIP-II"/>
    <property type="match status" value="1"/>
</dbReference>
<dbReference type="Proteomes" id="UP000199034">
    <property type="component" value="Unassembled WGS sequence"/>
</dbReference>
<dbReference type="InterPro" id="IPR009091">
    <property type="entry name" value="RCC1/BLIP-II"/>
</dbReference>
<dbReference type="RefSeq" id="WP_139175833.1">
    <property type="nucleotide sequence ID" value="NZ_FMZM01000017.1"/>
</dbReference>
<organism evidence="1 2">
    <name type="scientific">Nocardioides lianchengensis</name>
    <dbReference type="NCBI Taxonomy" id="1045774"/>
    <lineage>
        <taxon>Bacteria</taxon>
        <taxon>Bacillati</taxon>
        <taxon>Actinomycetota</taxon>
        <taxon>Actinomycetes</taxon>
        <taxon>Propionibacteriales</taxon>
        <taxon>Nocardioidaceae</taxon>
        <taxon>Nocardioides</taxon>
    </lineage>
</organism>
<sequence length="557" mass="56656">MQTRWRTAGMVAGVAGLLMGAAAVVPASAEVEEPGPGPLSVAGRSVPLALAGELVVWGEDTYGQGSVPAEYANIAFSQVLPVDDAVLALTAGGRVVGWGGNQFRVQQIPTVVTAEKVAQIAYSPSGYGGAVTRDGRVLVWGPKRARPTPLDVPAGLTGVTQLDLREELAVAVKGDGTVVAWGGPANGVTDVPPGLRASQILQDGFTVTALTTDGSIVQWGALQGMQGRPAATSEPGSVKAIARRYAGVLAWLADDSLVTWGNPGNQMPLPATVAAADPLLLGHSNSPGFVMVDRDRVIHQWASGADGGQPPFGEAPEGLPDGLSGRPISHLTLGNDFSPTTNLMSGGAIVTRLLPADAPRLSGTAKVGSVVTGVPGVFSASPESVASQWLVGGVPVSGAGGPLTVTSGMVGKTIAYRSTATKTGEPSVSSTSVSVVVPKATPPAPQQVSSSTRVVSVKVAKRAAKLDVSGKVGASRSPAGRAVVTILKGRKVIVSKTVTVAASGALKLSVKKFGKLSIKKTRSKSRTGYRGAYTVTIKYLGTPRVKGSAGVKKFKVK</sequence>
<protein>
    <recommendedName>
        <fullName evidence="3">Regulator of chromosome condensation (RCC1) repeat-containing protein</fullName>
    </recommendedName>
</protein>
<dbReference type="OrthoDB" id="904022at2"/>
<evidence type="ECO:0008006" key="3">
    <source>
        <dbReference type="Google" id="ProtNLM"/>
    </source>
</evidence>
<dbReference type="AlphaFoldDB" id="A0A1G7B5Q3"/>
<dbReference type="EMBL" id="FMZM01000017">
    <property type="protein sequence ID" value="SDE22361.1"/>
    <property type="molecule type" value="Genomic_DNA"/>
</dbReference>
<dbReference type="STRING" id="1045774.SAMN05421872_11739"/>
<evidence type="ECO:0000313" key="1">
    <source>
        <dbReference type="EMBL" id="SDE22361.1"/>
    </source>
</evidence>
<keyword evidence="2" id="KW-1185">Reference proteome</keyword>
<reference evidence="2" key="1">
    <citation type="submission" date="2016-10" db="EMBL/GenBank/DDBJ databases">
        <authorList>
            <person name="Varghese N."/>
            <person name="Submissions S."/>
        </authorList>
    </citation>
    <scope>NUCLEOTIDE SEQUENCE [LARGE SCALE GENOMIC DNA]</scope>
    <source>
        <strain evidence="2">CGMCC 4.6858</strain>
    </source>
</reference>
<dbReference type="Gene3D" id="2.130.10.30">
    <property type="entry name" value="Regulator of chromosome condensation 1/beta-lactamase-inhibitor protein II"/>
    <property type="match status" value="1"/>
</dbReference>
<evidence type="ECO:0000313" key="2">
    <source>
        <dbReference type="Proteomes" id="UP000199034"/>
    </source>
</evidence>
<name>A0A1G7B5Q3_9ACTN</name>
<gene>
    <name evidence="1" type="ORF">SAMN05421872_11739</name>
</gene>
<proteinExistence type="predicted"/>
<accession>A0A1G7B5Q3</accession>